<accession>A0AA91ZSG4</accession>
<evidence type="ECO:0000313" key="2">
    <source>
        <dbReference type="Proteomes" id="UP000221020"/>
    </source>
</evidence>
<proteinExistence type="predicted"/>
<gene>
    <name evidence="1" type="ORF">CON65_16140</name>
</gene>
<protein>
    <submittedName>
        <fullName evidence="1">Uncharacterized protein</fullName>
    </submittedName>
</protein>
<sequence>MFSLLKLAYNKLKSSYHKIMYTYNFILFRDCLDIQLKEKFYKNQKYHEKKIHSNNFPHV</sequence>
<reference evidence="1 2" key="1">
    <citation type="submission" date="2017-09" db="EMBL/GenBank/DDBJ databases">
        <title>Large-scale bioinformatics analysis of Bacillus genomes uncovers conserved roles of natural products in bacterial physiology.</title>
        <authorList>
            <consortium name="Agbiome Team Llc"/>
            <person name="Bleich R.M."/>
            <person name="Grubbs K.J."/>
            <person name="Santa Maria K.C."/>
            <person name="Allen S.E."/>
            <person name="Farag S."/>
            <person name="Shank E.A."/>
            <person name="Bowers A."/>
        </authorList>
    </citation>
    <scope>NUCLEOTIDE SEQUENCE [LARGE SCALE GENOMIC DNA]</scope>
    <source>
        <strain evidence="1 2">AFS092012</strain>
    </source>
</reference>
<organism evidence="1 2">
    <name type="scientific">Bacillus pseudomycoides</name>
    <dbReference type="NCBI Taxonomy" id="64104"/>
    <lineage>
        <taxon>Bacteria</taxon>
        <taxon>Bacillati</taxon>
        <taxon>Bacillota</taxon>
        <taxon>Bacilli</taxon>
        <taxon>Bacillales</taxon>
        <taxon>Bacillaceae</taxon>
        <taxon>Bacillus</taxon>
        <taxon>Bacillus cereus group</taxon>
    </lineage>
</organism>
<evidence type="ECO:0000313" key="1">
    <source>
        <dbReference type="EMBL" id="PED81715.1"/>
    </source>
</evidence>
<comment type="caution">
    <text evidence="1">The sequence shown here is derived from an EMBL/GenBank/DDBJ whole genome shotgun (WGS) entry which is preliminary data.</text>
</comment>
<dbReference type="Proteomes" id="UP000221020">
    <property type="component" value="Unassembled WGS sequence"/>
</dbReference>
<dbReference type="AlphaFoldDB" id="A0AA91ZSG4"/>
<dbReference type="EMBL" id="NVOR01000057">
    <property type="protein sequence ID" value="PED81715.1"/>
    <property type="molecule type" value="Genomic_DNA"/>
</dbReference>
<name>A0AA91ZSG4_9BACI</name>